<evidence type="ECO:0000313" key="1">
    <source>
        <dbReference type="EMBL" id="KAG9239820.1"/>
    </source>
</evidence>
<dbReference type="OrthoDB" id="4939013at2759"/>
<gene>
    <name evidence="1" type="ORF">BJ878DRAFT_530716</name>
</gene>
<accession>A0A9P8CAS6</accession>
<proteinExistence type="predicted"/>
<name>A0A9P8CAS6_9HELO</name>
<dbReference type="Proteomes" id="UP000887226">
    <property type="component" value="Unassembled WGS sequence"/>
</dbReference>
<sequence length="62" mass="6869">MGSICDISWDSGQDPSSTMPSIILIKFNGYNGPNFLYCNPGMIPIFPTTRQFEYKGVACSRT</sequence>
<keyword evidence="2" id="KW-1185">Reference proteome</keyword>
<organism evidence="1 2">
    <name type="scientific">Calycina marina</name>
    <dbReference type="NCBI Taxonomy" id="1763456"/>
    <lineage>
        <taxon>Eukaryota</taxon>
        <taxon>Fungi</taxon>
        <taxon>Dikarya</taxon>
        <taxon>Ascomycota</taxon>
        <taxon>Pezizomycotina</taxon>
        <taxon>Leotiomycetes</taxon>
        <taxon>Helotiales</taxon>
        <taxon>Pezizellaceae</taxon>
        <taxon>Calycina</taxon>
    </lineage>
</organism>
<comment type="caution">
    <text evidence="1">The sequence shown here is derived from an EMBL/GenBank/DDBJ whole genome shotgun (WGS) entry which is preliminary data.</text>
</comment>
<protein>
    <submittedName>
        <fullName evidence="1">Uncharacterized protein</fullName>
    </submittedName>
</protein>
<reference evidence="1" key="1">
    <citation type="journal article" date="2021" name="IMA Fungus">
        <title>Genomic characterization of three marine fungi, including Emericellopsis atlantica sp. nov. with signatures of a generalist lifestyle and marine biomass degradation.</title>
        <authorList>
            <person name="Hagestad O.C."/>
            <person name="Hou L."/>
            <person name="Andersen J.H."/>
            <person name="Hansen E.H."/>
            <person name="Altermark B."/>
            <person name="Li C."/>
            <person name="Kuhnert E."/>
            <person name="Cox R.J."/>
            <person name="Crous P.W."/>
            <person name="Spatafora J.W."/>
            <person name="Lail K."/>
            <person name="Amirebrahimi M."/>
            <person name="Lipzen A."/>
            <person name="Pangilinan J."/>
            <person name="Andreopoulos W."/>
            <person name="Hayes R.D."/>
            <person name="Ng V."/>
            <person name="Grigoriev I.V."/>
            <person name="Jackson S.A."/>
            <person name="Sutton T.D.S."/>
            <person name="Dobson A.D.W."/>
            <person name="Rama T."/>
        </authorList>
    </citation>
    <scope>NUCLEOTIDE SEQUENCE</scope>
    <source>
        <strain evidence="1">TRa3180A</strain>
    </source>
</reference>
<dbReference type="EMBL" id="MU254883">
    <property type="protein sequence ID" value="KAG9239820.1"/>
    <property type="molecule type" value="Genomic_DNA"/>
</dbReference>
<evidence type="ECO:0000313" key="2">
    <source>
        <dbReference type="Proteomes" id="UP000887226"/>
    </source>
</evidence>
<dbReference type="AlphaFoldDB" id="A0A9P8CAS6"/>